<proteinExistence type="predicted"/>
<accession>A0A644U3X9</accession>
<organism evidence="2">
    <name type="scientific">bioreactor metagenome</name>
    <dbReference type="NCBI Taxonomy" id="1076179"/>
    <lineage>
        <taxon>unclassified sequences</taxon>
        <taxon>metagenomes</taxon>
        <taxon>ecological metagenomes</taxon>
    </lineage>
</organism>
<dbReference type="Gene3D" id="2.60.300.12">
    <property type="entry name" value="HesB-like domain"/>
    <property type="match status" value="1"/>
</dbReference>
<dbReference type="GO" id="GO:0005506">
    <property type="term" value="F:iron ion binding"/>
    <property type="evidence" value="ECO:0007669"/>
    <property type="project" value="TreeGrafter"/>
</dbReference>
<dbReference type="GO" id="GO:0051539">
    <property type="term" value="F:4 iron, 4 sulfur cluster binding"/>
    <property type="evidence" value="ECO:0007669"/>
    <property type="project" value="TreeGrafter"/>
</dbReference>
<dbReference type="InterPro" id="IPR000361">
    <property type="entry name" value="ATAP_core_dom"/>
</dbReference>
<dbReference type="InterPro" id="IPR016092">
    <property type="entry name" value="ATAP"/>
</dbReference>
<dbReference type="PANTHER" id="PTHR43011">
    <property type="entry name" value="IRON-SULFUR CLUSTER ASSEMBLY 2 HOMOLOG, MITOCHONDRIAL"/>
    <property type="match status" value="1"/>
</dbReference>
<dbReference type="GO" id="GO:0016226">
    <property type="term" value="P:iron-sulfur cluster assembly"/>
    <property type="evidence" value="ECO:0007669"/>
    <property type="project" value="InterPro"/>
</dbReference>
<dbReference type="EMBL" id="VSSQ01000070">
    <property type="protein sequence ID" value="MPL73151.1"/>
    <property type="molecule type" value="Genomic_DNA"/>
</dbReference>
<dbReference type="Pfam" id="PF01521">
    <property type="entry name" value="Fe-S_biosyn"/>
    <property type="match status" value="1"/>
</dbReference>
<dbReference type="AlphaFoldDB" id="A0A644U3X9"/>
<comment type="caution">
    <text evidence="2">The sequence shown here is derived from an EMBL/GenBank/DDBJ whole genome shotgun (WGS) entry which is preliminary data.</text>
</comment>
<dbReference type="SUPFAM" id="SSF89360">
    <property type="entry name" value="HesB-like domain"/>
    <property type="match status" value="1"/>
</dbReference>
<protein>
    <submittedName>
        <fullName evidence="2">Iron-sulfur cluster insertion protein ErpA</fullName>
    </submittedName>
</protein>
<reference evidence="2" key="1">
    <citation type="submission" date="2019-08" db="EMBL/GenBank/DDBJ databases">
        <authorList>
            <person name="Kucharzyk K."/>
            <person name="Murdoch R.W."/>
            <person name="Higgins S."/>
            <person name="Loffler F."/>
        </authorList>
    </citation>
    <scope>NUCLEOTIDE SEQUENCE</scope>
</reference>
<name>A0A644U3X9_9ZZZZ</name>
<evidence type="ECO:0000313" key="2">
    <source>
        <dbReference type="EMBL" id="MPL73151.1"/>
    </source>
</evidence>
<evidence type="ECO:0000259" key="1">
    <source>
        <dbReference type="Pfam" id="PF01521"/>
    </source>
</evidence>
<dbReference type="InterPro" id="IPR035903">
    <property type="entry name" value="HesB-like_dom_sf"/>
</dbReference>
<dbReference type="FunFam" id="2.60.300.12:FF:000013">
    <property type="entry name" value="Iron-sulfur assembly protein 2"/>
    <property type="match status" value="1"/>
</dbReference>
<dbReference type="NCBIfam" id="TIGR00049">
    <property type="entry name" value="iron-sulfur cluster assembly accessory protein"/>
    <property type="match status" value="1"/>
</dbReference>
<dbReference type="PROSITE" id="PS01152">
    <property type="entry name" value="HESB"/>
    <property type="match status" value="1"/>
</dbReference>
<dbReference type="GO" id="GO:0051537">
    <property type="term" value="F:2 iron, 2 sulfur cluster binding"/>
    <property type="evidence" value="ECO:0007669"/>
    <property type="project" value="TreeGrafter"/>
</dbReference>
<sequence length="528" mass="57965">MIFLDRETVGHARDVIEHDAREFRAPVVPFRLRRRHVALPVFGQELGPVEEEREQPVHHRRHTLPLRHHARRAIHALKQEHLHHLQALVERLREADDRPVHGADVVDAARLQTGEPVLRHRDHVLDHHPKDPPQRLVPAPRRLEPGIEPVDLGKALAHHRQLAQVVLGEEPGAQPVVQVVVVIGTIVGHRRHLRLGRGVGLELEIPLRVDLGQRIGQARAVRHLVRAALVGDHRPVMLGDALERLPGQVEPVEGGIVPLELGHDPQRLRIVVEAAILLHQHRKRILAGVAEGRMAEVMGQRHRLGQIGVQPERAGDRARHLRHLDGVRHPGAVIIALVLDEDLGLVLEPAEGRGMDDPVAVALERRAEGRDALRKQPPAAGLGMAGIGLQHGSRLVLPVRPSHPISGKLRKYRPPEGSAMLVPPKVTPRAFARLAEINGATDAPRALRIAVEGGGCSGFQYDMTLEEAATTDDLVLEGAGQRVLIDPVSLPFLENATIDFTDELIGARFVVVNPNATSSCGCGISFSM</sequence>
<dbReference type="PANTHER" id="PTHR43011:SF1">
    <property type="entry name" value="IRON-SULFUR CLUSTER ASSEMBLY 2 HOMOLOG, MITOCHONDRIAL"/>
    <property type="match status" value="1"/>
</dbReference>
<feature type="domain" description="Core" evidence="1">
    <location>
        <begin position="425"/>
        <end position="523"/>
    </location>
</feature>
<gene>
    <name evidence="2" type="primary">erpA_2</name>
    <name evidence="2" type="ORF">SDC9_18944</name>
</gene>
<dbReference type="InterPro" id="IPR017870">
    <property type="entry name" value="FeS_cluster_insertion_CS"/>
</dbReference>